<evidence type="ECO:0000313" key="2">
    <source>
        <dbReference type="EMBL" id="ODR88818.1"/>
    </source>
</evidence>
<dbReference type="AlphaFoldDB" id="A0A1E3V5D8"/>
<reference evidence="3" key="1">
    <citation type="submission" date="2016-05" db="EMBL/GenBank/DDBJ databases">
        <authorList>
            <person name="Li Y."/>
        </authorList>
    </citation>
    <scope>NUCLEOTIDE SEQUENCE [LARGE SCALE GENOMIC DNA]</scope>
    <source>
        <strain evidence="3">YIC4027</strain>
    </source>
</reference>
<dbReference type="EMBL" id="LYBW01000063">
    <property type="protein sequence ID" value="ODR88818.1"/>
    <property type="molecule type" value="Genomic_DNA"/>
</dbReference>
<name>A0A1E3V5D8_9HYPH</name>
<comment type="caution">
    <text evidence="2">The sequence shown here is derived from an EMBL/GenBank/DDBJ whole genome shotgun (WGS) entry which is preliminary data.</text>
</comment>
<evidence type="ECO:0000313" key="3">
    <source>
        <dbReference type="Proteomes" id="UP000094342"/>
    </source>
</evidence>
<dbReference type="Proteomes" id="UP000094342">
    <property type="component" value="Unassembled WGS sequence"/>
</dbReference>
<feature type="region of interest" description="Disordered" evidence="1">
    <location>
        <begin position="34"/>
        <end position="60"/>
    </location>
</feature>
<protein>
    <submittedName>
        <fullName evidence="2">Uncharacterized protein</fullName>
    </submittedName>
</protein>
<dbReference type="STRING" id="1752398.A8M32_23790"/>
<evidence type="ECO:0000256" key="1">
    <source>
        <dbReference type="SAM" id="MobiDB-lite"/>
    </source>
</evidence>
<accession>A0A1E3V5D8</accession>
<sequence>MKDAGEGAADVGSGDWGCRRLRTKAPRDQLVIVADRPLGTPAGVGGEEERGRGEGGFVTG</sequence>
<proteinExistence type="predicted"/>
<organism evidence="2 3">
    <name type="scientific">Sinorhizobium alkalisoli</name>
    <dbReference type="NCBI Taxonomy" id="1752398"/>
    <lineage>
        <taxon>Bacteria</taxon>
        <taxon>Pseudomonadati</taxon>
        <taxon>Pseudomonadota</taxon>
        <taxon>Alphaproteobacteria</taxon>
        <taxon>Hyphomicrobiales</taxon>
        <taxon>Rhizobiaceae</taxon>
        <taxon>Sinorhizobium/Ensifer group</taxon>
        <taxon>Sinorhizobium</taxon>
    </lineage>
</organism>
<gene>
    <name evidence="2" type="ORF">A8M32_23790</name>
</gene>
<keyword evidence="3" id="KW-1185">Reference proteome</keyword>